<feature type="binding site" evidence="23">
    <location>
        <position position="800"/>
    </location>
    <ligand>
        <name>methylcob(III)alamin</name>
        <dbReference type="ChEBI" id="CHEBI:28115"/>
    </ligand>
</feature>
<dbReference type="GO" id="GO:0005829">
    <property type="term" value="C:cytosol"/>
    <property type="evidence" value="ECO:0007669"/>
    <property type="project" value="TreeGrafter"/>
</dbReference>
<evidence type="ECO:0000256" key="1">
    <source>
        <dbReference type="ARBA" id="ARBA00001700"/>
    </source>
</evidence>
<evidence type="ECO:0000256" key="7">
    <source>
        <dbReference type="ARBA" id="ARBA00013998"/>
    </source>
</evidence>
<comment type="domain">
    <text evidence="21">Modular enzyme with four functionally distinct domains. The isolated Hcy-binding domain catalyzes methyl transfer from free methylcobalamin to homocysteine. The Hcy-binding domain in association with the pterin-binding domain catalyzes the methylation of cob(I)alamin by methyltetrahydrofolate and the methylation of homocysteine. The B12-binding domain binds the cofactor. The AdoMet activation domain binds S-adenosyl-L-methionine. Under aerobic conditions cob(I)alamin can be converted to inactive cob(II)alamin. Reductive methylation by S-adenosyl-L-methionine and flavodoxin regenerates methylcobalamin.</text>
</comment>
<keyword evidence="17 21" id="KW-0170">Cobalt</keyword>
<dbReference type="KEGG" id="bsed:DN745_18740"/>
<comment type="cofactor">
    <cofactor evidence="3 21 22">
        <name>methylcob(III)alamin</name>
        <dbReference type="ChEBI" id="CHEBI:28115"/>
    </cofactor>
</comment>
<comment type="pathway">
    <text evidence="4 21">Amino-acid biosynthesis; L-methionine biosynthesis via de novo pathway; L-methionine from L-homocysteine (MetH route): step 1/1.</text>
</comment>
<feature type="binding site" evidence="23">
    <location>
        <begin position="1186"/>
        <end position="1187"/>
    </location>
    <ligand>
        <name>S-adenosyl-L-methionine</name>
        <dbReference type="ChEBI" id="CHEBI:59789"/>
    </ligand>
</feature>
<dbReference type="Proteomes" id="UP000249799">
    <property type="component" value="Chromosome"/>
</dbReference>
<dbReference type="InterPro" id="IPR033706">
    <property type="entry name" value="Met_synthase_B12-bd"/>
</dbReference>
<organism evidence="25 26">
    <name type="scientific">Bradymonas sediminis</name>
    <dbReference type="NCBI Taxonomy" id="1548548"/>
    <lineage>
        <taxon>Bacteria</taxon>
        <taxon>Deltaproteobacteria</taxon>
        <taxon>Bradymonadales</taxon>
        <taxon>Bradymonadaceae</taxon>
        <taxon>Bradymonas</taxon>
    </lineage>
</organism>
<keyword evidence="16 21" id="KW-0486">Methionine biosynthesis</keyword>
<dbReference type="EMBL" id="CP030032">
    <property type="protein sequence ID" value="AWV91254.1"/>
    <property type="molecule type" value="Genomic_DNA"/>
</dbReference>
<keyword evidence="13 21" id="KW-0479">Metal-binding</keyword>
<evidence type="ECO:0000256" key="22">
    <source>
        <dbReference type="PIRSR" id="PIRSR000381-1"/>
    </source>
</evidence>
<dbReference type="GO" id="GO:0032259">
    <property type="term" value="P:methylation"/>
    <property type="evidence" value="ECO:0007669"/>
    <property type="project" value="UniProtKB-KW"/>
</dbReference>
<keyword evidence="8 21" id="KW-0489">Methyltransferase</keyword>
<evidence type="ECO:0000256" key="8">
    <source>
        <dbReference type="ARBA" id="ARBA00022603"/>
    </source>
</evidence>
<evidence type="ECO:0000256" key="6">
    <source>
        <dbReference type="ARBA" id="ARBA00012032"/>
    </source>
</evidence>
<dbReference type="SUPFAM" id="SSF52242">
    <property type="entry name" value="Cobalamin (vitamin B12)-binding domain"/>
    <property type="match status" value="1"/>
</dbReference>
<dbReference type="InterPro" id="IPR003759">
    <property type="entry name" value="Cbl-bd_cap"/>
</dbReference>
<feature type="binding site" evidence="23">
    <location>
        <position position="804"/>
    </location>
    <ligand>
        <name>methylcob(III)alamin</name>
        <dbReference type="ChEBI" id="CHEBI:28115"/>
    </ligand>
</feature>
<comment type="similarity">
    <text evidence="5">Belongs to the vitamin-B12 dependent methionine synthase family.</text>
</comment>
<feature type="binding site" evidence="22 24">
    <location>
        <position position="310"/>
    </location>
    <ligand>
        <name>Zn(2+)</name>
        <dbReference type="ChEBI" id="CHEBI:29105"/>
    </ligand>
</feature>
<dbReference type="Pfam" id="PF02574">
    <property type="entry name" value="S-methyl_trans"/>
    <property type="match status" value="1"/>
</dbReference>
<dbReference type="InterPro" id="IPR000489">
    <property type="entry name" value="Pterin-binding_dom"/>
</dbReference>
<evidence type="ECO:0000256" key="13">
    <source>
        <dbReference type="ARBA" id="ARBA00022723"/>
    </source>
</evidence>
<dbReference type="CDD" id="cd02069">
    <property type="entry name" value="methionine_synthase_B12_BD"/>
    <property type="match status" value="1"/>
</dbReference>
<dbReference type="Gene3D" id="1.10.1240.10">
    <property type="entry name" value="Methionine synthase domain"/>
    <property type="match status" value="1"/>
</dbReference>
<dbReference type="PROSITE" id="PS51337">
    <property type="entry name" value="B12_BINDING_NTER"/>
    <property type="match status" value="1"/>
</dbReference>
<dbReference type="SUPFAM" id="SSF47644">
    <property type="entry name" value="Methionine synthase domain"/>
    <property type="match status" value="1"/>
</dbReference>
<dbReference type="PROSITE" id="PS51332">
    <property type="entry name" value="B12_BINDING"/>
    <property type="match status" value="1"/>
</dbReference>
<dbReference type="GO" id="GO:0050667">
    <property type="term" value="P:homocysteine metabolic process"/>
    <property type="evidence" value="ECO:0007669"/>
    <property type="project" value="TreeGrafter"/>
</dbReference>
<evidence type="ECO:0000256" key="21">
    <source>
        <dbReference type="PIRNR" id="PIRNR000381"/>
    </source>
</evidence>
<keyword evidence="26" id="KW-1185">Reference proteome</keyword>
<evidence type="ECO:0000256" key="23">
    <source>
        <dbReference type="PIRSR" id="PIRSR000381-2"/>
    </source>
</evidence>
<evidence type="ECO:0000256" key="5">
    <source>
        <dbReference type="ARBA" id="ARBA00010398"/>
    </source>
</evidence>
<dbReference type="NCBIfam" id="NF007024">
    <property type="entry name" value="PRK09490.1"/>
    <property type="match status" value="1"/>
</dbReference>
<dbReference type="InterPro" id="IPR011822">
    <property type="entry name" value="MetH"/>
</dbReference>
<dbReference type="GO" id="GO:0031419">
    <property type="term" value="F:cobalamin binding"/>
    <property type="evidence" value="ECO:0007669"/>
    <property type="project" value="UniProtKB-UniRule"/>
</dbReference>
<evidence type="ECO:0000313" key="26">
    <source>
        <dbReference type="Proteomes" id="UP000249799"/>
    </source>
</evidence>
<gene>
    <name evidence="25" type="ORF">DN745_18740</name>
</gene>
<evidence type="ECO:0000256" key="18">
    <source>
        <dbReference type="ARBA" id="ARBA00025552"/>
    </source>
</evidence>
<dbReference type="Pfam" id="PF02607">
    <property type="entry name" value="B12-binding_2"/>
    <property type="match status" value="1"/>
</dbReference>
<dbReference type="Gene3D" id="3.20.20.330">
    <property type="entry name" value="Homocysteine-binding-like domain"/>
    <property type="match status" value="1"/>
</dbReference>
<keyword evidence="12 21" id="KW-0949">S-adenosyl-L-methionine</keyword>
<comment type="cofactor">
    <cofactor evidence="2 21 24">
        <name>Zn(2+)</name>
        <dbReference type="ChEBI" id="CHEBI:29105"/>
    </cofactor>
</comment>
<dbReference type="GO" id="GO:0046653">
    <property type="term" value="P:tetrahydrofolate metabolic process"/>
    <property type="evidence" value="ECO:0007669"/>
    <property type="project" value="TreeGrafter"/>
</dbReference>
<dbReference type="InterPro" id="IPR011005">
    <property type="entry name" value="Dihydropteroate_synth-like_sf"/>
</dbReference>
<feature type="binding site" evidence="23">
    <location>
        <begin position="752"/>
        <end position="756"/>
    </location>
    <ligand>
        <name>methylcob(III)alamin</name>
        <dbReference type="ChEBI" id="CHEBI:28115"/>
    </ligand>
</feature>
<dbReference type="RefSeq" id="WP_111337368.1">
    <property type="nucleotide sequence ID" value="NZ_CP030032.1"/>
</dbReference>
<proteinExistence type="inferred from homology"/>
<feature type="binding site" evidence="22 24">
    <location>
        <position position="246"/>
    </location>
    <ligand>
        <name>Zn(2+)</name>
        <dbReference type="ChEBI" id="CHEBI:29105"/>
    </ligand>
</feature>
<dbReference type="Gene3D" id="3.40.50.280">
    <property type="entry name" value="Cobalamin-binding domain"/>
    <property type="match status" value="1"/>
</dbReference>
<dbReference type="Gene3D" id="1.10.288.10">
    <property type="entry name" value="Cobalamin-dependent Methionine Synthase, domain 2"/>
    <property type="match status" value="1"/>
</dbReference>
<dbReference type="Pfam" id="PF00809">
    <property type="entry name" value="Pterin_bind"/>
    <property type="match status" value="1"/>
</dbReference>
<dbReference type="AlphaFoldDB" id="A0A2Z4FRC2"/>
<dbReference type="PROSITE" id="PS50970">
    <property type="entry name" value="HCY"/>
    <property type="match status" value="1"/>
</dbReference>
<dbReference type="PANTHER" id="PTHR45833:SF1">
    <property type="entry name" value="METHIONINE SYNTHASE"/>
    <property type="match status" value="1"/>
</dbReference>
<dbReference type="InterPro" id="IPR006158">
    <property type="entry name" value="Cobalamin-bd"/>
</dbReference>
<dbReference type="Gene3D" id="3.10.196.10">
    <property type="entry name" value="Vitamin B12-dependent methionine synthase, activation domain"/>
    <property type="match status" value="1"/>
</dbReference>
<evidence type="ECO:0000256" key="17">
    <source>
        <dbReference type="ARBA" id="ARBA00023285"/>
    </source>
</evidence>
<dbReference type="Pfam" id="PF02965">
    <property type="entry name" value="Met_synt_B12"/>
    <property type="match status" value="1"/>
</dbReference>
<dbReference type="InterPro" id="IPR036724">
    <property type="entry name" value="Cobalamin-bd_sf"/>
</dbReference>
<protein>
    <recommendedName>
        <fullName evidence="7 20">Methionine synthase</fullName>
        <ecNumber evidence="6 20">2.1.1.13</ecNumber>
    </recommendedName>
    <alternativeName>
        <fullName evidence="19 21">5-methyltetrahydrofolate--homocysteine methyltransferase</fullName>
    </alternativeName>
</protein>
<comment type="catalytic activity">
    <reaction evidence="1 21">
        <text>(6S)-5-methyl-5,6,7,8-tetrahydrofolate + L-homocysteine = (6S)-5,6,7,8-tetrahydrofolate + L-methionine</text>
        <dbReference type="Rhea" id="RHEA:11172"/>
        <dbReference type="ChEBI" id="CHEBI:18608"/>
        <dbReference type="ChEBI" id="CHEBI:57453"/>
        <dbReference type="ChEBI" id="CHEBI:57844"/>
        <dbReference type="ChEBI" id="CHEBI:58199"/>
        <dbReference type="EC" id="2.1.1.13"/>
    </reaction>
</comment>
<dbReference type="InterPro" id="IPR050554">
    <property type="entry name" value="Met_Synthase/Corrinoid"/>
</dbReference>
<evidence type="ECO:0000256" key="16">
    <source>
        <dbReference type="ARBA" id="ARBA00023167"/>
    </source>
</evidence>
<name>A0A2Z4FRC2_9DELT</name>
<dbReference type="Pfam" id="PF02310">
    <property type="entry name" value="B12-binding"/>
    <property type="match status" value="1"/>
</dbReference>
<feature type="binding site" evidence="23">
    <location>
        <position position="942"/>
    </location>
    <ligand>
        <name>S-adenosyl-L-methionine</name>
        <dbReference type="ChEBI" id="CHEBI:59789"/>
    </ligand>
</feature>
<evidence type="ECO:0000313" key="25">
    <source>
        <dbReference type="EMBL" id="AWV91254.1"/>
    </source>
</evidence>
<keyword evidence="11 21" id="KW-0808">Transferase</keyword>
<evidence type="ECO:0000256" key="20">
    <source>
        <dbReference type="NCBIfam" id="TIGR02082"/>
    </source>
</evidence>
<evidence type="ECO:0000256" key="19">
    <source>
        <dbReference type="ARBA" id="ARBA00031040"/>
    </source>
</evidence>
<dbReference type="FunFam" id="3.40.50.280:FF:000001">
    <property type="entry name" value="Methionine synthase"/>
    <property type="match status" value="1"/>
</dbReference>
<dbReference type="PANTHER" id="PTHR45833">
    <property type="entry name" value="METHIONINE SYNTHASE"/>
    <property type="match status" value="1"/>
</dbReference>
<evidence type="ECO:0000256" key="9">
    <source>
        <dbReference type="ARBA" id="ARBA00022605"/>
    </source>
</evidence>
<feature type="binding site" evidence="23">
    <location>
        <position position="690"/>
    </location>
    <ligand>
        <name>methylcob(III)alamin</name>
        <dbReference type="ChEBI" id="CHEBI:28115"/>
    </ligand>
</feature>
<evidence type="ECO:0000256" key="10">
    <source>
        <dbReference type="ARBA" id="ARBA00022628"/>
    </source>
</evidence>
<feature type="binding site" evidence="23">
    <location>
        <position position="1131"/>
    </location>
    <ligand>
        <name>S-adenosyl-L-methionine</name>
        <dbReference type="ChEBI" id="CHEBI:59789"/>
    </ligand>
</feature>
<dbReference type="PIRSF" id="PIRSF000381">
    <property type="entry name" value="MetH"/>
    <property type="match status" value="1"/>
</dbReference>
<comment type="function">
    <text evidence="18 21">Catalyzes the transfer of a methyl group from methyl-cobalamin to homocysteine, yielding enzyme-bound cob(I)alamin and methionine. Subsequently, remethylates the cofactor using methyltetrahydrofolate.</text>
</comment>
<evidence type="ECO:0000256" key="4">
    <source>
        <dbReference type="ARBA" id="ARBA00005178"/>
    </source>
</evidence>
<evidence type="ECO:0000256" key="15">
    <source>
        <dbReference type="ARBA" id="ARBA00022833"/>
    </source>
</evidence>
<dbReference type="NCBIfam" id="TIGR02082">
    <property type="entry name" value="metH"/>
    <property type="match status" value="1"/>
</dbReference>
<keyword evidence="14" id="KW-0677">Repeat</keyword>
<evidence type="ECO:0000256" key="11">
    <source>
        <dbReference type="ARBA" id="ARBA00022679"/>
    </source>
</evidence>
<dbReference type="SUPFAM" id="SSF56507">
    <property type="entry name" value="Methionine synthase activation domain-like"/>
    <property type="match status" value="1"/>
</dbReference>
<feature type="binding site" evidence="22 24">
    <location>
        <position position="309"/>
    </location>
    <ligand>
        <name>Zn(2+)</name>
        <dbReference type="ChEBI" id="CHEBI:29105"/>
    </ligand>
</feature>
<dbReference type="InterPro" id="IPR036589">
    <property type="entry name" value="HCY_dom_sf"/>
</dbReference>
<dbReference type="SUPFAM" id="SSF51717">
    <property type="entry name" value="Dihydropteroate synthetase-like"/>
    <property type="match status" value="1"/>
</dbReference>
<dbReference type="PROSITE" id="PS50974">
    <property type="entry name" value="ADOMET_ACTIVATION"/>
    <property type="match status" value="1"/>
</dbReference>
<dbReference type="EC" id="2.1.1.13" evidence="6 20"/>
<feature type="binding site" evidence="23">
    <location>
        <position position="856"/>
    </location>
    <ligand>
        <name>methylcob(III)alamin</name>
        <dbReference type="ChEBI" id="CHEBI:28115"/>
    </ligand>
</feature>
<dbReference type="Gene3D" id="3.20.20.20">
    <property type="entry name" value="Dihydropteroate synthase-like"/>
    <property type="match status" value="1"/>
</dbReference>
<dbReference type="FunFam" id="3.20.20.20:FF:000002">
    <property type="entry name" value="Methionine synthase"/>
    <property type="match status" value="1"/>
</dbReference>
<dbReference type="InterPro" id="IPR004223">
    <property type="entry name" value="VitB12-dep_Met_synth_activ_dom"/>
</dbReference>
<evidence type="ECO:0000256" key="14">
    <source>
        <dbReference type="ARBA" id="ARBA00022737"/>
    </source>
</evidence>
<dbReference type="GO" id="GO:0008705">
    <property type="term" value="F:methionine synthase activity"/>
    <property type="evidence" value="ECO:0007669"/>
    <property type="project" value="UniProtKB-UniRule"/>
</dbReference>
<dbReference type="PROSITE" id="PS50972">
    <property type="entry name" value="PTERIN_BINDING"/>
    <property type="match status" value="1"/>
</dbReference>
<accession>A0A2Z4FRC2</accession>
<dbReference type="FunFam" id="3.20.20.330:FF:000001">
    <property type="entry name" value="Methionine synthase"/>
    <property type="match status" value="1"/>
</dbReference>
<evidence type="ECO:0000256" key="12">
    <source>
        <dbReference type="ARBA" id="ARBA00022691"/>
    </source>
</evidence>
<dbReference type="SUPFAM" id="SSF82282">
    <property type="entry name" value="Homocysteine S-methyltransferase"/>
    <property type="match status" value="1"/>
</dbReference>
<keyword evidence="9 21" id="KW-0028">Amino-acid biosynthesis</keyword>
<dbReference type="CDD" id="cd00740">
    <property type="entry name" value="MeTr"/>
    <property type="match status" value="1"/>
</dbReference>
<feature type="binding site" description="axial binding residue" evidence="22">
    <location>
        <position position="755"/>
    </location>
    <ligand>
        <name>methylcob(III)alamin</name>
        <dbReference type="ChEBI" id="CHEBI:28115"/>
    </ligand>
    <ligandPart>
        <name>Co</name>
        <dbReference type="ChEBI" id="CHEBI:27638"/>
    </ligandPart>
</feature>
<dbReference type="InterPro" id="IPR036594">
    <property type="entry name" value="Meth_synthase_dom"/>
</dbReference>
<evidence type="ECO:0000256" key="24">
    <source>
        <dbReference type="PROSITE-ProRule" id="PRU00333"/>
    </source>
</evidence>
<dbReference type="FunFam" id="1.10.1240.10:FF:000001">
    <property type="entry name" value="Methionine synthase"/>
    <property type="match status" value="1"/>
</dbReference>
<dbReference type="SMART" id="SM01018">
    <property type="entry name" value="B12-binding_2"/>
    <property type="match status" value="1"/>
</dbReference>
<sequence length="1225" mass="135303">MISRDAVEKILQERILVLDGAMGTMIQKHDLEEADFRGERFADHSHDQRGNNDLLTLTKPEVIEGIHTAFLEAGADIIETNTFSSQRISMADYGLEDLVHELNFEAAQLARRAADKMTAKTPEKPRFVAGSIGPTNRTLSLSPDVSDPTFRACTFDELEAAYVEQIRGLVAGGVDFLLVETIFDTLNAKAAITAIQKVEEETGHELPLIISVTITDNSGRTLSGQTVEAFWISIEHANPLLVGINCSLGPVGMRPYMEALSNIASTYTSCYPNAGLPNAFGGYDEGPEEMAEVLRDFMAQGWLNVVGGCCGTTPEHIKAFAEAAKDFAPRVPVEPIPYTRLSGLEPLIIRPDSNFILIGERTNISGSRRFKRLIKNGEFEEAVAIALGQVDGGANIIDINVDEGLIDSEAVMTTFLNIIATEPGISKVPIMIDSSRFSVLEAGLKCVQGKAVVNSISLKEGEEEFKAHARRVRQFGAAVVVMAFDETGQATSVERRVEIAKRAFKILTEEVGFDPKDIFFDANILTVATGMDEHNEYGINFIEAVRRIKEVLPEITTTGGVSNVSFSFRGNNVVREAIHAAFLYHAIAAGLDSGIVNAGQLTVYDDVEPELLEHVEDVLFNRRPDATDRLVEFAERFRGQSTKREETLEWREGTVEERISYALVHGIDKFIVEDTEEARLKLDRPLDVIEGPLMSGMGVVGDLFGAGKMFLPQVVKSARAMKKAVAHLLPYMEGEGGGVGDAGTVVMATVKGDVHDIGKNIVSVVLGCNNYRVIDLGVMVPADKILQTAIDEDADFVGLSGLITPSLDEMVHVAREMKRRNMTLPLLIGGATTSRRHTAVKIAEVYGEPVVHVADASRVTNVVSELLSPERRDAYIAENLAFQARDRELHAGRGKRKLISLEDARKNRTEIQWRAEDMPTPSFVGVRKVLDVSLETLLEYMDWTPFFFSWELRCPFPAVLEHEDFGETARELYANAQRMLKEIIEDKLLVANGVYGIFPANADGDDVLLYTDESRKTVLERLCMLRQQRTTRGEKQKNMCLADYVAPVDSGLKDYFGAFAVTGGIGADELAARYAADNDDYNKITAKILADRFAEAFAEYLHHQVRIELGYGADEDFSSEELIEEKYRGIRPAPGYPACPDHTEKKKLWELLDVYENAGITLTEGCAMHPGGSVSGWYLSHPEARYFSVGLIQRDQVEEYAERKGMTIAEVERWMAPNLGYEPEA</sequence>
<dbReference type="InterPro" id="IPR003726">
    <property type="entry name" value="HCY_dom"/>
</dbReference>
<keyword evidence="15 21" id="KW-0862">Zinc</keyword>
<evidence type="ECO:0000256" key="2">
    <source>
        <dbReference type="ARBA" id="ARBA00001947"/>
    </source>
</evidence>
<dbReference type="UniPathway" id="UPA00051">
    <property type="reaction ID" value="UER00081"/>
</dbReference>
<dbReference type="GO" id="GO:0008270">
    <property type="term" value="F:zinc ion binding"/>
    <property type="evidence" value="ECO:0007669"/>
    <property type="project" value="UniProtKB-UniRule"/>
</dbReference>
<keyword evidence="10 21" id="KW-0846">Cobalamin</keyword>
<dbReference type="InterPro" id="IPR037010">
    <property type="entry name" value="VitB12-dep_Met_synth_activ_sf"/>
</dbReference>
<dbReference type="OrthoDB" id="9803687at2"/>
<evidence type="ECO:0000256" key="3">
    <source>
        <dbReference type="ARBA" id="ARBA00001956"/>
    </source>
</evidence>
<reference evidence="25 26" key="1">
    <citation type="submission" date="2018-06" db="EMBL/GenBank/DDBJ databases">
        <title>Lujinxingia sediminis gen. nov. sp. nov., a new facultative anaerobic member of the class Deltaproteobacteria, and proposal of Lujinxingaceae fam. nov.</title>
        <authorList>
            <person name="Guo L.-Y."/>
            <person name="Li C.-M."/>
            <person name="Wang S."/>
            <person name="Du Z.-J."/>
        </authorList>
    </citation>
    <scope>NUCLEOTIDE SEQUENCE [LARGE SCALE GENOMIC DNA]</scope>
    <source>
        <strain evidence="25 26">FA350</strain>
    </source>
</reference>